<dbReference type="InterPro" id="IPR042121">
    <property type="entry name" value="MutL_C_regsub"/>
</dbReference>
<accession>A0A2V2VML8</accession>
<dbReference type="GO" id="GO:0032389">
    <property type="term" value="C:MutLalpha complex"/>
    <property type="evidence" value="ECO:0007669"/>
    <property type="project" value="TreeGrafter"/>
</dbReference>
<feature type="region of interest" description="Disordered" evidence="3">
    <location>
        <begin position="450"/>
        <end position="504"/>
    </location>
</feature>
<feature type="compositionally biased region" description="Polar residues" evidence="3">
    <location>
        <begin position="493"/>
        <end position="504"/>
    </location>
</feature>
<feature type="domain" description="MutL C-terminal dimerisation" evidence="4">
    <location>
        <begin position="586"/>
        <end position="727"/>
    </location>
</feature>
<dbReference type="PANTHER" id="PTHR10073:SF55">
    <property type="entry name" value="REPAIR PROTEIN PMS1, PUTATIVE-RELATED"/>
    <property type="match status" value="1"/>
</dbReference>
<dbReference type="AlphaFoldDB" id="A0A2V2VML8"/>
<evidence type="ECO:0000313" key="6">
    <source>
        <dbReference type="EMBL" id="PWU97560.1"/>
    </source>
</evidence>
<dbReference type="SUPFAM" id="SSF118116">
    <property type="entry name" value="DNA mismatch repair protein MutL"/>
    <property type="match status" value="1"/>
</dbReference>
<dbReference type="VEuPathDB" id="TriTrypDB:TcG_02091"/>
<dbReference type="InterPro" id="IPR037198">
    <property type="entry name" value="MutL_C_sf"/>
</dbReference>
<dbReference type="Gene3D" id="3.30.1540.20">
    <property type="entry name" value="MutL, C-terminal domain, dimerisation subdomain"/>
    <property type="match status" value="1"/>
</dbReference>
<dbReference type="InterPro" id="IPR014790">
    <property type="entry name" value="MutL_C"/>
</dbReference>
<dbReference type="SUPFAM" id="SSF55874">
    <property type="entry name" value="ATPase domain of HSP90 chaperone/DNA topoisomerase II/histidine kinase"/>
    <property type="match status" value="1"/>
</dbReference>
<feature type="domain" description="DNA mismatch repair protein S5" evidence="5">
    <location>
        <begin position="234"/>
        <end position="356"/>
    </location>
</feature>
<dbReference type="Gene3D" id="3.30.565.10">
    <property type="entry name" value="Histidine kinase-like ATPase, C-terminal domain"/>
    <property type="match status" value="1"/>
</dbReference>
<gene>
    <name evidence="6" type="ORF">C3747_242g60</name>
</gene>
<dbReference type="VEuPathDB" id="TriTrypDB:TCSYLVIO_001333"/>
<dbReference type="Pfam" id="PF13589">
    <property type="entry name" value="HATPase_c_3"/>
    <property type="match status" value="1"/>
</dbReference>
<dbReference type="VEuPathDB" id="TriTrypDB:Tc_MARK_4576"/>
<dbReference type="PROSITE" id="PS00058">
    <property type="entry name" value="DNA_MISMATCH_REPAIR_1"/>
    <property type="match status" value="1"/>
</dbReference>
<dbReference type="SMR" id="A0A2V2VML8"/>
<dbReference type="InterPro" id="IPR013507">
    <property type="entry name" value="DNA_mismatch_S5_2-like"/>
</dbReference>
<dbReference type="SMART" id="SM00853">
    <property type="entry name" value="MutL_C"/>
    <property type="match status" value="1"/>
</dbReference>
<dbReference type="Pfam" id="PF08676">
    <property type="entry name" value="MutL_C"/>
    <property type="match status" value="1"/>
</dbReference>
<sequence length="774" mass="85602">MIKRLDAASARKLSAGQVITDLSSVLKELVENSLDAGAHTVTVRIENYGLDKIVVNDDGSGLALGDLLTSEGTVREDASLPLLACRATTKNLMEEADASVAQFRDSLGFRGEALHCLANLSEVSIQTMSAESQPATLCITYDVKTHRTSVNVTQERKHPGTTIVVEGLFRALPVRHREFNKNRKKQLLAATLLMKQYALSHPHVRLLMTHCLSPQSAPATLVSLTGTNDIHRALAEAYGGRYLADMNRVEWEFSFGTITGFVSKVTSGRLSADMQVLALDGRLVDLPIISKAVSDAYAECQPNAAQRAYPVFFLHLSCGNHVPYDVNLAPNKRKVLFTEESKYAEEVHSRALMEFQASTDGIDVDRHIHIERTRRTDWKATQDLKLTRTPVSATSFTQFTYRRTDPFLTPSSTDDVLASDLVEMSKIRSSIYYTQTEATIFSTGTTVDIDSKRISSGSSSASSRCSSTAERSCNEDAPSTRIWKRESPVDSPCTPTQKMGGDESNSPVFLTDEANHPRPAGPRTGMRFPPLTELSMQPLSHGPTECTSIPFKRTRKERQTFASLTEQTENQIATYLDKSSFKEMIIHGQFNHGFILASLGDDMFVIDQHAADEKFNYECLLSQYKARPQPLLAAVSVSMDPHDVDLAVLHSEELRQHGFTVKRGEDANKLLVYSVPVLQYEAVGPHDIVELVQQIALYGNITKPLRSLWHSMATKACRSSIMIGTALSEKTMRSVVSRLGELEQPWNCPHGRPTLRHVACVSSFMPSMKEASAD</sequence>
<dbReference type="OrthoDB" id="10254304at2759"/>
<dbReference type="VEuPathDB" id="TriTrypDB:TCDM_03422"/>
<dbReference type="Gene3D" id="3.30.1370.100">
    <property type="entry name" value="MutL, C-terminal domain, regulatory subdomain"/>
    <property type="match status" value="1"/>
</dbReference>
<dbReference type="OMA" id="AHERIMY"/>
<dbReference type="GO" id="GO:0006298">
    <property type="term" value="P:mismatch repair"/>
    <property type="evidence" value="ECO:0007669"/>
    <property type="project" value="InterPro"/>
</dbReference>
<dbReference type="VEuPathDB" id="TriTrypDB:TcCLB.510761.10"/>
<dbReference type="InterPro" id="IPR036890">
    <property type="entry name" value="HATPase_C_sf"/>
</dbReference>
<dbReference type="InterPro" id="IPR014762">
    <property type="entry name" value="DNA_mismatch_repair_CS"/>
</dbReference>
<organism evidence="6 7">
    <name type="scientific">Trypanosoma cruzi</name>
    <dbReference type="NCBI Taxonomy" id="5693"/>
    <lineage>
        <taxon>Eukaryota</taxon>
        <taxon>Discoba</taxon>
        <taxon>Euglenozoa</taxon>
        <taxon>Kinetoplastea</taxon>
        <taxon>Metakinetoplastina</taxon>
        <taxon>Trypanosomatida</taxon>
        <taxon>Trypanosomatidae</taxon>
        <taxon>Trypanosoma</taxon>
        <taxon>Schizotrypanum</taxon>
    </lineage>
</organism>
<reference evidence="6 7" key="1">
    <citation type="journal article" date="2018" name="Microb. Genom.">
        <title>Expanding an expanded genome: long-read sequencing of Trypanosoma cruzi.</title>
        <authorList>
            <person name="Berna L."/>
            <person name="Rodriguez M."/>
            <person name="Chiribao M.L."/>
            <person name="Parodi-Talice A."/>
            <person name="Pita S."/>
            <person name="Rijo G."/>
            <person name="Alvarez-Valin F."/>
            <person name="Robello C."/>
        </authorList>
    </citation>
    <scope>NUCLEOTIDE SEQUENCE [LARGE SCALE GENOMIC DNA]</scope>
    <source>
        <strain evidence="6 7">TCC</strain>
    </source>
</reference>
<dbReference type="VEuPathDB" id="TriTrypDB:C3747_242g60"/>
<dbReference type="Gene3D" id="3.30.230.10">
    <property type="match status" value="1"/>
</dbReference>
<dbReference type="Proteomes" id="UP000246078">
    <property type="component" value="Unassembled WGS sequence"/>
</dbReference>
<feature type="compositionally biased region" description="Low complexity" evidence="3">
    <location>
        <begin position="454"/>
        <end position="471"/>
    </location>
</feature>
<protein>
    <submittedName>
        <fullName evidence="6">Putative mismatch repair protein PMS1</fullName>
    </submittedName>
</protein>
<evidence type="ECO:0000259" key="4">
    <source>
        <dbReference type="SMART" id="SM00853"/>
    </source>
</evidence>
<dbReference type="SUPFAM" id="SSF54211">
    <property type="entry name" value="Ribosomal protein S5 domain 2-like"/>
    <property type="match status" value="1"/>
</dbReference>
<dbReference type="VEuPathDB" id="TriTrypDB:TcBrA4_0063610"/>
<evidence type="ECO:0000313" key="7">
    <source>
        <dbReference type="Proteomes" id="UP000246078"/>
    </source>
</evidence>
<evidence type="ECO:0000256" key="1">
    <source>
        <dbReference type="ARBA" id="ARBA00006082"/>
    </source>
</evidence>
<dbReference type="InterPro" id="IPR038973">
    <property type="entry name" value="MutL/Mlh/Pms-like"/>
</dbReference>
<dbReference type="GO" id="GO:0140664">
    <property type="term" value="F:ATP-dependent DNA damage sensor activity"/>
    <property type="evidence" value="ECO:0007669"/>
    <property type="project" value="InterPro"/>
</dbReference>
<dbReference type="InterPro" id="IPR042120">
    <property type="entry name" value="MutL_C_dimsub"/>
</dbReference>
<proteinExistence type="inferred from homology"/>
<comment type="similarity">
    <text evidence="1">Belongs to the DNA mismatch repair MutL/HexB family.</text>
</comment>
<evidence type="ECO:0000256" key="2">
    <source>
        <dbReference type="ARBA" id="ARBA00022763"/>
    </source>
</evidence>
<dbReference type="InterPro" id="IPR002099">
    <property type="entry name" value="MutL/Mlh/PMS"/>
</dbReference>
<dbReference type="VEuPathDB" id="TriTrypDB:BCY84_13899"/>
<dbReference type="VEuPathDB" id="TriTrypDB:C4B63_2g12"/>
<evidence type="ECO:0000256" key="3">
    <source>
        <dbReference type="SAM" id="MobiDB-lite"/>
    </source>
</evidence>
<dbReference type="EMBL" id="PRFC01000242">
    <property type="protein sequence ID" value="PWU97560.1"/>
    <property type="molecule type" value="Genomic_DNA"/>
</dbReference>
<dbReference type="Pfam" id="PF01119">
    <property type="entry name" value="DNA_mis_repair"/>
    <property type="match status" value="1"/>
</dbReference>
<dbReference type="InterPro" id="IPR020568">
    <property type="entry name" value="Ribosomal_Su5_D2-typ_SF"/>
</dbReference>
<dbReference type="VEuPathDB" id="TriTrypDB:TcCL_ESM00204"/>
<dbReference type="InterPro" id="IPR014721">
    <property type="entry name" value="Ribsml_uS5_D2-typ_fold_subgr"/>
</dbReference>
<dbReference type="GO" id="GO:0030983">
    <property type="term" value="F:mismatched DNA binding"/>
    <property type="evidence" value="ECO:0007669"/>
    <property type="project" value="InterPro"/>
</dbReference>
<keyword evidence="2" id="KW-0227">DNA damage</keyword>
<dbReference type="GO" id="GO:0005524">
    <property type="term" value="F:ATP binding"/>
    <property type="evidence" value="ECO:0007669"/>
    <property type="project" value="InterPro"/>
</dbReference>
<dbReference type="SMART" id="SM01340">
    <property type="entry name" value="DNA_mis_repair"/>
    <property type="match status" value="1"/>
</dbReference>
<dbReference type="CDD" id="cd00782">
    <property type="entry name" value="MutL_Trans"/>
    <property type="match status" value="1"/>
</dbReference>
<dbReference type="VEuPathDB" id="TriTrypDB:TcCLB.507991.60"/>
<dbReference type="VEuPathDB" id="TriTrypDB:TcYC6_0067830"/>
<dbReference type="PANTHER" id="PTHR10073">
    <property type="entry name" value="DNA MISMATCH REPAIR PROTEIN MLH, PMS, MUTL"/>
    <property type="match status" value="1"/>
</dbReference>
<dbReference type="GO" id="GO:0016887">
    <property type="term" value="F:ATP hydrolysis activity"/>
    <property type="evidence" value="ECO:0007669"/>
    <property type="project" value="InterPro"/>
</dbReference>
<name>A0A2V2VML8_TRYCR</name>
<dbReference type="VEuPathDB" id="TriTrypDB:ECC02_001218"/>
<dbReference type="NCBIfam" id="TIGR00585">
    <property type="entry name" value="mutl"/>
    <property type="match status" value="1"/>
</dbReference>
<evidence type="ECO:0000259" key="5">
    <source>
        <dbReference type="SMART" id="SM01340"/>
    </source>
</evidence>
<comment type="caution">
    <text evidence="6">The sequence shown here is derived from an EMBL/GenBank/DDBJ whole genome shotgun (WGS) entry which is preliminary data.</text>
</comment>